<dbReference type="EMBL" id="VLLB01000011">
    <property type="protein sequence ID" value="TWI61571.1"/>
    <property type="molecule type" value="Genomic_DNA"/>
</dbReference>
<dbReference type="RefSeq" id="WP_145652489.1">
    <property type="nucleotide sequence ID" value="NZ_VLLB01000011.1"/>
</dbReference>
<evidence type="ECO:0000313" key="1">
    <source>
        <dbReference type="EMBL" id="TWI61571.1"/>
    </source>
</evidence>
<name>A0A562QXK4_9BURK</name>
<proteinExistence type="predicted"/>
<organism evidence="1 2">
    <name type="scientific">Pseudoduganella lurida</name>
    <dbReference type="NCBI Taxonomy" id="1036180"/>
    <lineage>
        <taxon>Bacteria</taxon>
        <taxon>Pseudomonadati</taxon>
        <taxon>Pseudomonadota</taxon>
        <taxon>Betaproteobacteria</taxon>
        <taxon>Burkholderiales</taxon>
        <taxon>Oxalobacteraceae</taxon>
        <taxon>Telluria group</taxon>
        <taxon>Pseudoduganella</taxon>
    </lineage>
</organism>
<evidence type="ECO:0000313" key="2">
    <source>
        <dbReference type="Proteomes" id="UP000318431"/>
    </source>
</evidence>
<keyword evidence="2" id="KW-1185">Reference proteome</keyword>
<dbReference type="AlphaFoldDB" id="A0A562QXK4"/>
<gene>
    <name evidence="1" type="ORF">IP91_04652</name>
</gene>
<accession>A0A562QXK4</accession>
<protein>
    <submittedName>
        <fullName evidence="1">Uncharacterized protein</fullName>
    </submittedName>
</protein>
<comment type="caution">
    <text evidence="1">The sequence shown here is derived from an EMBL/GenBank/DDBJ whole genome shotgun (WGS) entry which is preliminary data.</text>
</comment>
<dbReference type="Proteomes" id="UP000318431">
    <property type="component" value="Unassembled WGS sequence"/>
</dbReference>
<sequence>MNSKALGTTAFADSHVVMSSDGNTGHRGLLARLSDAMGLTALLQLPADSTAAATGAPAPLVLEEKFFAKEAEAEAYAALLVSHGYRTTVAQSAYDYIWSVEVYAADDDAPGN</sequence>
<reference evidence="1 2" key="1">
    <citation type="journal article" date="2015" name="Stand. Genomic Sci.">
        <title>Genomic Encyclopedia of Bacterial and Archaeal Type Strains, Phase III: the genomes of soil and plant-associated and newly described type strains.</title>
        <authorList>
            <person name="Whitman W.B."/>
            <person name="Woyke T."/>
            <person name="Klenk H.P."/>
            <person name="Zhou Y."/>
            <person name="Lilburn T.G."/>
            <person name="Beck B.J."/>
            <person name="De Vos P."/>
            <person name="Vandamme P."/>
            <person name="Eisen J.A."/>
            <person name="Garrity G."/>
            <person name="Hugenholtz P."/>
            <person name="Kyrpides N.C."/>
        </authorList>
    </citation>
    <scope>NUCLEOTIDE SEQUENCE [LARGE SCALE GENOMIC DNA]</scope>
    <source>
        <strain evidence="1 2">CGMCC 1.10822</strain>
    </source>
</reference>